<gene>
    <name evidence="2" type="ORF">SEA_YDN12_26</name>
</gene>
<dbReference type="OrthoDB" id="32431at10239"/>
<dbReference type="GeneID" id="26641654"/>
<evidence type="ECO:0000313" key="2">
    <source>
        <dbReference type="EMBL" id="AKA61693.1"/>
    </source>
</evidence>
<dbReference type="KEGG" id="vg:26641654"/>
<sequence>MARVCVDSDYFNVDGSGQLTIKPGSIGYQSTVTVLGGFGGQNFQIADYPNAAWVFVECVGGGGGGAGAQDTSGTTGIAQGGGSGGTYCASWIQASSLPPIVPVLAGASGSGGVNNTAGSNGGDSSFGTLVIAPGGIGAPIHMLASATSGIGRGAASPASGTGQIRRQGQPGGAAVMVMAFHKIGGHGGASGWPGAGGRGGANNENGETGQFYAGGGGGGAAAFNSSNFGGSGGTGVVRISIYN</sequence>
<accession>A0A0E3M4L1</accession>
<evidence type="ECO:0000259" key="1">
    <source>
        <dbReference type="Pfam" id="PF21722"/>
    </source>
</evidence>
<dbReference type="EMBL" id="KP876465">
    <property type="protein sequence ID" value="AKA61693.1"/>
    <property type="molecule type" value="Genomic_DNA"/>
</dbReference>
<reference evidence="2 3" key="1">
    <citation type="submission" date="2015-03" db="EMBL/GenBank/DDBJ databases">
        <authorList>
            <person name="Djamen P.Y."/>
            <person name="Nguyen L."/>
            <person name="Gibbs Z.A."/>
            <person name="Donegan-Quick R."/>
            <person name="Visi D.K."/>
            <person name="Allen M.S."/>
            <person name="Hughes L.E."/>
            <person name="Bradley K.W."/>
            <person name="Asai D.J."/>
            <person name="Bowman C.A."/>
            <person name="Russell D.A."/>
            <person name="Pope W.H."/>
            <person name="Jacobs-Sera D."/>
            <person name="Hendrix R.W."/>
            <person name="Hatfull G.F."/>
        </authorList>
    </citation>
    <scope>NUCLEOTIDE SEQUENCE [LARGE SCALE GENOMIC DNA]</scope>
</reference>
<dbReference type="RefSeq" id="YP_009215328.1">
    <property type="nucleotide sequence ID" value="NC_028974.1"/>
</dbReference>
<dbReference type="InterPro" id="IPR049304">
    <property type="entry name" value="Gly_rich_dom"/>
</dbReference>
<dbReference type="Pfam" id="PF21722">
    <property type="entry name" value="Gly_rich_2"/>
    <property type="match status" value="1"/>
</dbReference>
<feature type="domain" description="Glycine-rich" evidence="1">
    <location>
        <begin position="47"/>
        <end position="241"/>
    </location>
</feature>
<organism evidence="2 3">
    <name type="scientific">Streptomyces phage YDN12</name>
    <dbReference type="NCBI Taxonomy" id="1636183"/>
    <lineage>
        <taxon>Viruses</taxon>
        <taxon>Duplodnaviria</taxon>
        <taxon>Heunggongvirae</taxon>
        <taxon>Uroviricota</taxon>
        <taxon>Caudoviricetes</taxon>
        <taxon>Woodruffvirus</taxon>
        <taxon>Woodruffvirus YDN12</taxon>
    </lineage>
</organism>
<evidence type="ECO:0000313" key="3">
    <source>
        <dbReference type="Proteomes" id="UP000033007"/>
    </source>
</evidence>
<keyword evidence="3" id="KW-1185">Reference proteome</keyword>
<dbReference type="Proteomes" id="UP000033007">
    <property type="component" value="Segment"/>
</dbReference>
<name>A0A0E3M4L1_9CAUD</name>
<protein>
    <recommendedName>
        <fullName evidence="1">Glycine-rich domain-containing protein</fullName>
    </recommendedName>
</protein>
<proteinExistence type="predicted"/>